<name>A0A9P7G1K7_9AGAR</name>
<dbReference type="Pfam" id="PF00270">
    <property type="entry name" value="DEAD"/>
    <property type="match status" value="1"/>
</dbReference>
<dbReference type="Gene3D" id="3.40.50.300">
    <property type="entry name" value="P-loop containing nucleotide triphosphate hydrolases"/>
    <property type="match status" value="1"/>
</dbReference>
<keyword evidence="4" id="KW-0347">Helicase</keyword>
<dbReference type="SMART" id="SM00487">
    <property type="entry name" value="DEXDc"/>
    <property type="match status" value="1"/>
</dbReference>
<dbReference type="InterPro" id="IPR027417">
    <property type="entry name" value="P-loop_NTPase"/>
</dbReference>
<reference evidence="8" key="2">
    <citation type="submission" date="2021-10" db="EMBL/GenBank/DDBJ databases">
        <title>Phylogenomics reveals ancestral predisposition of the termite-cultivated fungus Termitomyces towards a domesticated lifestyle.</title>
        <authorList>
            <person name="Auxier B."/>
            <person name="Grum-Grzhimaylo A."/>
            <person name="Cardenas M.E."/>
            <person name="Lodge J.D."/>
            <person name="Laessoe T."/>
            <person name="Pedersen O."/>
            <person name="Smith M.E."/>
            <person name="Kuyper T.W."/>
            <person name="Franco-Molano E.A."/>
            <person name="Baroni T.J."/>
            <person name="Aanen D.K."/>
        </authorList>
    </citation>
    <scope>NUCLEOTIDE SEQUENCE</scope>
    <source>
        <strain evidence="8">AP01</strain>
        <tissue evidence="8">Mycelium</tissue>
    </source>
</reference>
<dbReference type="GO" id="GO:0005524">
    <property type="term" value="F:ATP binding"/>
    <property type="evidence" value="ECO:0007669"/>
    <property type="project" value="UniProtKB-UniRule"/>
</dbReference>
<dbReference type="PROSITE" id="PS00039">
    <property type="entry name" value="DEAD_ATP_HELICASE"/>
    <property type="match status" value="1"/>
</dbReference>
<feature type="compositionally biased region" description="Basic residues" evidence="6">
    <location>
        <begin position="17"/>
        <end position="34"/>
    </location>
</feature>
<keyword evidence="9" id="KW-1185">Reference proteome</keyword>
<accession>A0A9P7G1K7</accession>
<proteinExistence type="inferred from homology"/>
<evidence type="ECO:0000256" key="5">
    <source>
        <dbReference type="RuleBase" id="RU365068"/>
    </source>
</evidence>
<keyword evidence="3 4" id="KW-0067">ATP-binding</keyword>
<evidence type="ECO:0000313" key="9">
    <source>
        <dbReference type="Proteomes" id="UP000775547"/>
    </source>
</evidence>
<evidence type="ECO:0000313" key="8">
    <source>
        <dbReference type="EMBL" id="KAG5642422.1"/>
    </source>
</evidence>
<dbReference type="Proteomes" id="UP000775547">
    <property type="component" value="Unassembled WGS sequence"/>
</dbReference>
<evidence type="ECO:0000256" key="2">
    <source>
        <dbReference type="ARBA" id="ARBA00022801"/>
    </source>
</evidence>
<evidence type="ECO:0000256" key="6">
    <source>
        <dbReference type="SAM" id="MobiDB-lite"/>
    </source>
</evidence>
<dbReference type="SUPFAM" id="SSF52540">
    <property type="entry name" value="P-loop containing nucleoside triphosphate hydrolases"/>
    <property type="match status" value="1"/>
</dbReference>
<keyword evidence="5" id="KW-0694">RNA-binding</keyword>
<keyword evidence="1 4" id="KW-0547">Nucleotide-binding</keyword>
<comment type="caution">
    <text evidence="8">The sequence shown here is derived from an EMBL/GenBank/DDBJ whole genome shotgun (WGS) entry which is preliminary data.</text>
</comment>
<evidence type="ECO:0000256" key="1">
    <source>
        <dbReference type="ARBA" id="ARBA00022741"/>
    </source>
</evidence>
<dbReference type="InterPro" id="IPR014001">
    <property type="entry name" value="Helicase_ATP-bd"/>
</dbReference>
<sequence>MAAAVAATTKAKEKTKAKQRYLRRKKERRKHRPKTSTAPGNAAKYDDESDESEEEESAQEKEDLELPAVQELVLDAAEDAATVKRPKKRRKTTEEEPEDVNMAAPADVSTGLEQLTDHPETTEPDQLPGTLSSFPLPALPDAPSKSTLALQGLDKALVDAELVDPTQLLPIPDGEEDGGTMLSERTRKRLKDVGITELFAGTATGQQSFAHEQSQLVGDKTSSLKGGSSKVDVLICTPGRLMDHLHGTPNFSLQHLRFLVIDEADRLLAQSFQDWLVQVLAATRPPPKTIPNPILQPSKSLLPTADAVAPAFLHTLPYPIVPTFLTESRESSCQKLLFSATLTRDPGKIAALDLRNPKYFVIQESKKEGVLDVVMEKFSMPATLT</sequence>
<dbReference type="PANTHER" id="PTHR24031">
    <property type="entry name" value="RNA HELICASE"/>
    <property type="match status" value="1"/>
</dbReference>
<evidence type="ECO:0000256" key="4">
    <source>
        <dbReference type="RuleBase" id="RU000492"/>
    </source>
</evidence>
<dbReference type="AlphaFoldDB" id="A0A9P7G1K7"/>
<comment type="function">
    <text evidence="5">RNA helicase.</text>
</comment>
<feature type="compositionally biased region" description="Acidic residues" evidence="6">
    <location>
        <begin position="47"/>
        <end position="65"/>
    </location>
</feature>
<dbReference type="InterPro" id="IPR000629">
    <property type="entry name" value="RNA-helicase_DEAD-box_CS"/>
</dbReference>
<comment type="catalytic activity">
    <reaction evidence="5">
        <text>ATP + H2O = ADP + phosphate + H(+)</text>
        <dbReference type="Rhea" id="RHEA:13065"/>
        <dbReference type="ChEBI" id="CHEBI:15377"/>
        <dbReference type="ChEBI" id="CHEBI:15378"/>
        <dbReference type="ChEBI" id="CHEBI:30616"/>
        <dbReference type="ChEBI" id="CHEBI:43474"/>
        <dbReference type="ChEBI" id="CHEBI:456216"/>
        <dbReference type="EC" id="3.6.4.13"/>
    </reaction>
</comment>
<dbReference type="GO" id="GO:0003724">
    <property type="term" value="F:RNA helicase activity"/>
    <property type="evidence" value="ECO:0007669"/>
    <property type="project" value="UniProtKB-EC"/>
</dbReference>
<dbReference type="EC" id="3.6.4.13" evidence="5"/>
<reference evidence="8" key="1">
    <citation type="submission" date="2020-07" db="EMBL/GenBank/DDBJ databases">
        <authorList>
            <person name="Nieuwenhuis M."/>
            <person name="Van De Peppel L.J.J."/>
        </authorList>
    </citation>
    <scope>NUCLEOTIDE SEQUENCE</scope>
    <source>
        <strain evidence="8">AP01</strain>
        <tissue evidence="8">Mycelium</tissue>
    </source>
</reference>
<dbReference type="GO" id="GO:0003723">
    <property type="term" value="F:RNA binding"/>
    <property type="evidence" value="ECO:0007669"/>
    <property type="project" value="UniProtKB-UniRule"/>
</dbReference>
<comment type="domain">
    <text evidence="5">The Q motif is unique to and characteristic of the DEAD box family of RNA helicases and controls ATP binding and hydrolysis.</text>
</comment>
<evidence type="ECO:0000259" key="7">
    <source>
        <dbReference type="PROSITE" id="PS51192"/>
    </source>
</evidence>
<dbReference type="InterPro" id="IPR011545">
    <property type="entry name" value="DEAD/DEAH_box_helicase_dom"/>
</dbReference>
<dbReference type="EMBL" id="JABCKV010000186">
    <property type="protein sequence ID" value="KAG5642422.1"/>
    <property type="molecule type" value="Genomic_DNA"/>
</dbReference>
<feature type="region of interest" description="Disordered" evidence="6">
    <location>
        <begin position="1"/>
        <end position="139"/>
    </location>
</feature>
<dbReference type="GO" id="GO:0016787">
    <property type="term" value="F:hydrolase activity"/>
    <property type="evidence" value="ECO:0007669"/>
    <property type="project" value="UniProtKB-KW"/>
</dbReference>
<feature type="non-terminal residue" evidence="8">
    <location>
        <position position="1"/>
    </location>
</feature>
<evidence type="ECO:0000256" key="3">
    <source>
        <dbReference type="ARBA" id="ARBA00022840"/>
    </source>
</evidence>
<organism evidence="8 9">
    <name type="scientific">Asterophora parasitica</name>
    <dbReference type="NCBI Taxonomy" id="117018"/>
    <lineage>
        <taxon>Eukaryota</taxon>
        <taxon>Fungi</taxon>
        <taxon>Dikarya</taxon>
        <taxon>Basidiomycota</taxon>
        <taxon>Agaricomycotina</taxon>
        <taxon>Agaricomycetes</taxon>
        <taxon>Agaricomycetidae</taxon>
        <taxon>Agaricales</taxon>
        <taxon>Tricholomatineae</taxon>
        <taxon>Lyophyllaceae</taxon>
        <taxon>Asterophora</taxon>
    </lineage>
</organism>
<dbReference type="PROSITE" id="PS51192">
    <property type="entry name" value="HELICASE_ATP_BIND_1"/>
    <property type="match status" value="1"/>
</dbReference>
<gene>
    <name evidence="8" type="ORF">DXG03_002796</name>
</gene>
<comment type="similarity">
    <text evidence="4">Belongs to the DEAD box helicase family.</text>
</comment>
<dbReference type="OrthoDB" id="3370at2759"/>
<keyword evidence="2 4" id="KW-0378">Hydrolase</keyword>
<protein>
    <recommendedName>
        <fullName evidence="5">ATP-dependent RNA helicase</fullName>
        <ecNumber evidence="5">3.6.4.13</ecNumber>
    </recommendedName>
</protein>
<feature type="domain" description="Helicase ATP-binding" evidence="7">
    <location>
        <begin position="206"/>
        <end position="360"/>
    </location>
</feature>